<feature type="domain" description="Histidine-specific methyltransferase SAM-dependent" evidence="4">
    <location>
        <begin position="31"/>
        <end position="332"/>
    </location>
</feature>
<keyword evidence="1" id="KW-0489">Methyltransferase</keyword>
<dbReference type="InterPro" id="IPR017804">
    <property type="entry name" value="MeTrfase_EgtD-like"/>
</dbReference>
<feature type="compositionally biased region" description="Basic and acidic residues" evidence="3">
    <location>
        <begin position="9"/>
        <end position="25"/>
    </location>
</feature>
<dbReference type="PANTHER" id="PTHR43397">
    <property type="entry name" value="ERGOTHIONEINE BIOSYNTHESIS PROTEIN 1"/>
    <property type="match status" value="1"/>
</dbReference>
<proteinExistence type="predicted"/>
<evidence type="ECO:0000259" key="4">
    <source>
        <dbReference type="Pfam" id="PF10017"/>
    </source>
</evidence>
<dbReference type="InterPro" id="IPR035094">
    <property type="entry name" value="EgtD"/>
</dbReference>
<dbReference type="NCBIfam" id="TIGR03438">
    <property type="entry name" value="egtD_ergothio"/>
    <property type="match status" value="1"/>
</dbReference>
<dbReference type="Proteomes" id="UP001408594">
    <property type="component" value="Unassembled WGS sequence"/>
</dbReference>
<dbReference type="Pfam" id="PF10017">
    <property type="entry name" value="Methyltransf_33"/>
    <property type="match status" value="1"/>
</dbReference>
<evidence type="ECO:0000313" key="6">
    <source>
        <dbReference type="Proteomes" id="UP001408594"/>
    </source>
</evidence>
<dbReference type="InterPro" id="IPR051128">
    <property type="entry name" value="EgtD_Methyltrsf_superfamily"/>
</dbReference>
<evidence type="ECO:0000256" key="3">
    <source>
        <dbReference type="SAM" id="MobiDB-lite"/>
    </source>
</evidence>
<evidence type="ECO:0000256" key="2">
    <source>
        <dbReference type="ARBA" id="ARBA00022679"/>
    </source>
</evidence>
<dbReference type="InterPro" id="IPR029063">
    <property type="entry name" value="SAM-dependent_MTases_sf"/>
</dbReference>
<reference evidence="5 6" key="1">
    <citation type="submission" date="2024-02" db="EMBL/GenBank/DDBJ databases">
        <title>Microbulbifer aestuariivivens NBRC 112533.</title>
        <authorList>
            <person name="Ichikawa N."/>
            <person name="Katano-Makiyama Y."/>
            <person name="Hidaka K."/>
        </authorList>
    </citation>
    <scope>NUCLEOTIDE SEQUENCE [LARGE SCALE GENOMIC DNA]</scope>
    <source>
        <strain evidence="5 6">NBRC 112533</strain>
    </source>
</reference>
<protein>
    <submittedName>
        <fullName evidence="5">Histidine N-alpha-methyltransferase</fullName>
    </submittedName>
</protein>
<evidence type="ECO:0000313" key="5">
    <source>
        <dbReference type="EMBL" id="GAA5523577.1"/>
    </source>
</evidence>
<organism evidence="5 6">
    <name type="scientific">Microbulbifer aestuariivivens</name>
    <dbReference type="NCBI Taxonomy" id="1908308"/>
    <lineage>
        <taxon>Bacteria</taxon>
        <taxon>Pseudomonadati</taxon>
        <taxon>Pseudomonadota</taxon>
        <taxon>Gammaproteobacteria</taxon>
        <taxon>Cellvibrionales</taxon>
        <taxon>Microbulbiferaceae</taxon>
        <taxon>Microbulbifer</taxon>
    </lineage>
</organism>
<sequence>MNMAAQPPADKRDESDRGESDRNEGCRRGFLEDVIRGLSELQKTLPCKYLYDEAGSELFEQICKLEDYYLTRTEAQIFSDHLAEMAQAIGPDAVIIEPGAGNCAKAEPLLASLERPAAYLPMDISPEILLAARRRIHTHLPNLDIHAGVGDFTEDETWAAQPPMEARRRVIFFPGSTIGNFDPDQARGLLRAFASRLNKGDGMLIGTDLDKDPVILERAYNDSEQVTARFNKNLLTRINNELGADFDLSRFAHRSFYHPLRCRVEMHLVSLTRQSVSVAGRAFAFLEGETIHTENSHKYSLAGFRDTLRSTGFVPIRHWSDSSSHYAIHFAEVH</sequence>
<keyword evidence="2" id="KW-0808">Transferase</keyword>
<feature type="region of interest" description="Disordered" evidence="3">
    <location>
        <begin position="1"/>
        <end position="25"/>
    </location>
</feature>
<evidence type="ECO:0000256" key="1">
    <source>
        <dbReference type="ARBA" id="ARBA00022603"/>
    </source>
</evidence>
<dbReference type="SUPFAM" id="SSF53335">
    <property type="entry name" value="S-adenosyl-L-methionine-dependent methyltransferases"/>
    <property type="match status" value="1"/>
</dbReference>
<accession>A0ABP9WK48</accession>
<keyword evidence="6" id="KW-1185">Reference proteome</keyword>
<dbReference type="InterPro" id="IPR019257">
    <property type="entry name" value="MeTrfase_dom"/>
</dbReference>
<dbReference type="Gene3D" id="3.40.50.150">
    <property type="entry name" value="Vaccinia Virus protein VP39"/>
    <property type="match status" value="1"/>
</dbReference>
<comment type="caution">
    <text evidence="5">The sequence shown here is derived from an EMBL/GenBank/DDBJ whole genome shotgun (WGS) entry which is preliminary data.</text>
</comment>
<gene>
    <name evidence="5" type="primary">egtD</name>
    <name evidence="5" type="ORF">Maes01_00125</name>
</gene>
<dbReference type="EMBL" id="BAABRT010000001">
    <property type="protein sequence ID" value="GAA5523577.1"/>
    <property type="molecule type" value="Genomic_DNA"/>
</dbReference>
<dbReference type="PANTHER" id="PTHR43397:SF1">
    <property type="entry name" value="ERGOTHIONEINE BIOSYNTHESIS PROTEIN 1"/>
    <property type="match status" value="1"/>
</dbReference>
<dbReference type="PIRSF" id="PIRSF018005">
    <property type="entry name" value="UCP018005"/>
    <property type="match status" value="1"/>
</dbReference>
<name>A0ABP9WK48_9GAMM</name>